<dbReference type="Proteomes" id="UP000603457">
    <property type="component" value="Unassembled WGS sequence"/>
</dbReference>
<dbReference type="InterPro" id="IPR011009">
    <property type="entry name" value="Kinase-like_dom_sf"/>
</dbReference>
<dbReference type="InterPro" id="IPR008271">
    <property type="entry name" value="Ser/Thr_kinase_AS"/>
</dbReference>
<dbReference type="Pfam" id="PF13426">
    <property type="entry name" value="PAS_9"/>
    <property type="match status" value="1"/>
</dbReference>
<evidence type="ECO:0000259" key="8">
    <source>
        <dbReference type="PROSITE" id="PS50109"/>
    </source>
</evidence>
<feature type="domain" description="Histidine kinase" evidence="8">
    <location>
        <begin position="1823"/>
        <end position="2080"/>
    </location>
</feature>
<reference evidence="11 12" key="1">
    <citation type="journal article" date="2020" name="ISME J.">
        <title>Comparative genomics reveals insights into cyanobacterial evolution and habitat adaptation.</title>
        <authorList>
            <person name="Chen M.Y."/>
            <person name="Teng W.K."/>
            <person name="Zhao L."/>
            <person name="Hu C.X."/>
            <person name="Zhou Y.K."/>
            <person name="Han B.P."/>
            <person name="Song L.R."/>
            <person name="Shu W.S."/>
        </authorList>
    </citation>
    <scope>NUCLEOTIDE SEQUENCE [LARGE SCALE GENOMIC DNA]</scope>
    <source>
        <strain evidence="11 12">FACHB-130</strain>
    </source>
</reference>
<dbReference type="PROSITE" id="PS50011">
    <property type="entry name" value="PROTEIN_KINASE_DOM"/>
    <property type="match status" value="1"/>
</dbReference>
<proteinExistence type="predicted"/>
<dbReference type="Gene3D" id="3.30.450.40">
    <property type="match status" value="1"/>
</dbReference>
<dbReference type="Pfam" id="PF08447">
    <property type="entry name" value="PAS_3"/>
    <property type="match status" value="1"/>
</dbReference>
<name>A0ABR8FUY4_9NOSO</name>
<evidence type="ECO:0000259" key="9">
    <source>
        <dbReference type="PROSITE" id="PS50112"/>
    </source>
</evidence>
<dbReference type="InterPro" id="IPR003594">
    <property type="entry name" value="HATPase_dom"/>
</dbReference>
<comment type="caution">
    <text evidence="11">The sequence shown here is derived from an EMBL/GenBank/DDBJ whole genome shotgun (WGS) entry which is preliminary data.</text>
</comment>
<dbReference type="SMART" id="SM00065">
    <property type="entry name" value="GAF"/>
    <property type="match status" value="1"/>
</dbReference>
<dbReference type="InterPro" id="IPR000014">
    <property type="entry name" value="PAS"/>
</dbReference>
<keyword evidence="12" id="KW-1185">Reference proteome</keyword>
<evidence type="ECO:0000313" key="11">
    <source>
        <dbReference type="EMBL" id="MBD2595193.1"/>
    </source>
</evidence>
<comment type="catalytic activity">
    <reaction evidence="1">
        <text>ATP + protein L-histidine = ADP + protein N-phospho-L-histidine.</text>
        <dbReference type="EC" id="2.7.13.3"/>
    </reaction>
</comment>
<keyword evidence="4" id="KW-0418">Kinase</keyword>
<dbReference type="InterPro" id="IPR036097">
    <property type="entry name" value="HisK_dim/P_sf"/>
</dbReference>
<dbReference type="InterPro" id="IPR003018">
    <property type="entry name" value="GAF"/>
</dbReference>
<dbReference type="PROSITE" id="PS00108">
    <property type="entry name" value="PROTEIN_KINASE_ST"/>
    <property type="match status" value="1"/>
</dbReference>
<dbReference type="SMART" id="SM00091">
    <property type="entry name" value="PAS"/>
    <property type="match status" value="2"/>
</dbReference>
<organism evidence="11 12">
    <name type="scientific">Nostoc spongiaeforme FACHB-130</name>
    <dbReference type="NCBI Taxonomy" id="1357510"/>
    <lineage>
        <taxon>Bacteria</taxon>
        <taxon>Bacillati</taxon>
        <taxon>Cyanobacteriota</taxon>
        <taxon>Cyanophyceae</taxon>
        <taxon>Nostocales</taxon>
        <taxon>Nostocaceae</taxon>
        <taxon>Nostoc</taxon>
    </lineage>
</organism>
<dbReference type="Gene3D" id="3.30.450.20">
    <property type="entry name" value="PAS domain"/>
    <property type="match status" value="2"/>
</dbReference>
<dbReference type="EMBL" id="JACJTB010000013">
    <property type="protein sequence ID" value="MBD2595193.1"/>
    <property type="molecule type" value="Genomic_DNA"/>
</dbReference>
<dbReference type="SMART" id="SM00086">
    <property type="entry name" value="PAC"/>
    <property type="match status" value="2"/>
</dbReference>
<dbReference type="SMART" id="SM00220">
    <property type="entry name" value="S_TKc"/>
    <property type="match status" value="1"/>
</dbReference>
<dbReference type="Pfam" id="PF02518">
    <property type="entry name" value="HATPase_c"/>
    <property type="match status" value="1"/>
</dbReference>
<dbReference type="Gene3D" id="3.30.565.10">
    <property type="entry name" value="Histidine kinase-like ATPase, C-terminal domain"/>
    <property type="match status" value="1"/>
</dbReference>
<dbReference type="PROSITE" id="PS50112">
    <property type="entry name" value="PAS"/>
    <property type="match status" value="1"/>
</dbReference>
<dbReference type="SUPFAM" id="SSF47384">
    <property type="entry name" value="Homodimeric domain of signal transducing histidine kinase"/>
    <property type="match status" value="1"/>
</dbReference>
<evidence type="ECO:0000256" key="5">
    <source>
        <dbReference type="ARBA" id="ARBA00023012"/>
    </source>
</evidence>
<keyword evidence="5" id="KW-0902">Two-component regulatory system</keyword>
<feature type="coiled-coil region" evidence="6">
    <location>
        <begin position="1780"/>
        <end position="1814"/>
    </location>
</feature>
<dbReference type="SUPFAM" id="SSF55874">
    <property type="entry name" value="ATPase domain of HSP90 chaperone/DNA topoisomerase II/histidine kinase"/>
    <property type="match status" value="1"/>
</dbReference>
<feature type="domain" description="Protein kinase" evidence="7">
    <location>
        <begin position="12"/>
        <end position="271"/>
    </location>
</feature>
<dbReference type="InterPro" id="IPR041664">
    <property type="entry name" value="AAA_16"/>
</dbReference>
<dbReference type="NCBIfam" id="TIGR00229">
    <property type="entry name" value="sensory_box"/>
    <property type="match status" value="1"/>
</dbReference>
<dbReference type="RefSeq" id="WP_190968006.1">
    <property type="nucleotide sequence ID" value="NZ_JACJTB010000013.1"/>
</dbReference>
<accession>A0ABR8FUY4</accession>
<dbReference type="InterPro" id="IPR000700">
    <property type="entry name" value="PAS-assoc_C"/>
</dbReference>
<dbReference type="CDD" id="cd00130">
    <property type="entry name" value="PAS"/>
    <property type="match status" value="1"/>
</dbReference>
<dbReference type="InterPro" id="IPR001610">
    <property type="entry name" value="PAC"/>
</dbReference>
<dbReference type="Pfam" id="PF00069">
    <property type="entry name" value="Pkinase"/>
    <property type="match status" value="1"/>
</dbReference>
<feature type="domain" description="PAS" evidence="9">
    <location>
        <begin position="1531"/>
        <end position="1607"/>
    </location>
</feature>
<dbReference type="SMART" id="SM00387">
    <property type="entry name" value="HATPase_c"/>
    <property type="match status" value="1"/>
</dbReference>
<dbReference type="SUPFAM" id="SSF55785">
    <property type="entry name" value="PYP-like sensor domain (PAS domain)"/>
    <property type="match status" value="2"/>
</dbReference>
<dbReference type="CDD" id="cd00082">
    <property type="entry name" value="HisKA"/>
    <property type="match status" value="1"/>
</dbReference>
<dbReference type="InterPro" id="IPR004358">
    <property type="entry name" value="Sig_transdc_His_kin-like_C"/>
</dbReference>
<dbReference type="SUPFAM" id="SSF55781">
    <property type="entry name" value="GAF domain-like"/>
    <property type="match status" value="1"/>
</dbReference>
<protein>
    <recommendedName>
        <fullName evidence="2">histidine kinase</fullName>
        <ecNumber evidence="2">2.7.13.3</ecNumber>
    </recommendedName>
</protein>
<dbReference type="InterPro" id="IPR013655">
    <property type="entry name" value="PAS_fold_3"/>
</dbReference>
<dbReference type="InterPro" id="IPR053159">
    <property type="entry name" value="Hybrid_Histidine_Kinase"/>
</dbReference>
<keyword evidence="3" id="KW-0597">Phosphoprotein</keyword>
<sequence length="2083" mass="234581">MATVKAPIIPGYKISSQLYAGSRTIVYRAIRESDQLPVVIKLLTSEYPTFQELLKLRNQYTISKNLNITGIIQPLSLETYKNGYILVMADTGGISLREYIQSNTLSLAEFLYIAIQLSTSLYELHQNRVIHKDIKPANILIHPQTKQVQIIDFSIASLLPKETSEIKNPNILEGTLAYISPEQTGRMNRGIDYRSDFYSLGVTFYELLTGELPFNSDDPMELVHCHLAKMPTVIGNREEIPQVVADIVMKLMAKNAEDRYQSALGLKYDLERCLTQLQDTGQIINFEIGERDVCDRFLIPEKLYGREAEVDRLLQAFERVASSTSEMMLVAGFSGIGKTAVINEVHKPITRQQGYFIKGKFDQFNRNIPFSAFVQALRDLIGQLLSESDTKLAQWRSYILEVVVENGQVLIEVIPELERVIGKQLPAPELSGAEAQNRFNLLFQKFIAIFTTAEHPLVMFLDDLQWADLASLQLIKLLMEDKNYLLLLGAYRDNEVSPVHPLMLMVEELKKAGKTINTIKLTPLAKQDVNQLIADTLRCNTERTQTLTELIERKTRGNPFFITQFLKKLYEDGEITFNHQQGYWECDITQIQSLSLTDNVVDFVAQQLQKLPQTTQNVLQLAACIGNSFDLKTLAIVSQQSVTDTATALWKALQEGLILPNSQTYKFFQTESEAQTDSQNNIDDDSVNLTYRFLHDRIQQAAYKLIAADQRQATHLAIGKLLYANTPEIQLDRHIFEIVNHLNKGIDLITQPDEQLKLAQLNFMAGCKAKGAIAYNAAVNYFTQGIDLLPTDTWTTNYKLTLNLHHQRLEAACLSTDFDKLAAWGDAILQSATSLLDTIKVHETRMMAFRSQGKFAEVVKTGLEVLKLLGVEFPEQPTMADIGAAAQQTQKLWQGCTPLSLQNLPAMNDPHQLAAMQILTKLVPSAHIAVPPLLPLLIFKQVEMSIQSGNSSIAIFSYADYGLILCGVMGDIDAGYEFGQLSLKLLEKFQINAFKSRAYFIVNSFIRHWKEPLSQSIQFLLEGYQSGLETGDWECVALNIMTYSQYSYWNGRELNALAEEMEAYRQIIRQVKQEATLKYHECYQQTILNLLGRAEIPYLLAGEVFNATQVLPHLEATHDRVALFHVSLSQAILCYLFGKYEQAAEQATIAEQYHDAGIGYFMVVMRVFYDALIHLTQYEMADAEQQSMIIEQVNSHQEKLQTWANLAPFNHQHRSSLIAAEKLRVLGQNYDAMAHYDLAIAAAKTHGYLQEEALSNELAAKFYLHWGKEKVAAGYMQEAYYCYARWGSQAKTQDLENRYPHLLQPILQQKVQSLNVLETLSAQVNPQVSIHSSKEQTRSSSSNINIALDFAAILKASQAISGTIQLNELLQQLTQIILQHSGGDRCALILPDSQGEWQVRAIATPDNIELFCEPLEDNPNLPVKFIQYVKNTQEIVVIDELQTDLPVIDEYLLQRQPKSLLCLPILNQGQIIGILYLKNRSTRGVFTSDRILILNFLCTQAAISLENARLYEDSQIYAHQLEESLEKLRLSENRFQKLADNIPGLIYQIRIQADGASSISYVSSGCQTLYEVAAEDLMSGKYSLRDFEHPDDQAELFRATMESAQNLTTFRHEWRIITPNGNVKWVKAVSRPEISEDGEMIWDGIVIDISDRKRAEQEQQQLLAIVDATPDIVGITDANGNNIYINPAGQRVWQLKNSKVELHISSLTPPQAMQYMQSVAVPTAIRQGTWSGESAILDLQGKEIPVSQVVIAHKNAADEVEYLSTIIRDISEQQAALRERKQAEAAIGQKSQELEQALNELKQTQLQMVQQEKMSALGNLVAGVAHEMNNPLGFISASLQQAQPILTDITTHLKFYQQALPNPEDEILNHAKEIDLEYSLEDLPKMLDAMVLACERLKSISTSLRTFSRADQTYKVPFNINEGIDSTILILKHRLKANEQRPEIIVVTDYDNLQPIPCFPGQLNQVFMNIIANAIDALDELSEGRSFEEIKLNPYKIIVTTAIENNHVNISIADNGQGIAEDIKSQIFDYLFTTKGVGKGTGLGLAIARQIVEEKHGGKITVNSVLGEGTEFVISLPITDKNH</sequence>
<dbReference type="InterPro" id="IPR035965">
    <property type="entry name" value="PAS-like_dom_sf"/>
</dbReference>
<dbReference type="Pfam" id="PF01590">
    <property type="entry name" value="GAF"/>
    <property type="match status" value="1"/>
</dbReference>
<dbReference type="Gene3D" id="3.40.50.300">
    <property type="entry name" value="P-loop containing nucleotide triphosphate hydrolases"/>
    <property type="match status" value="1"/>
</dbReference>
<dbReference type="CDD" id="cd14014">
    <property type="entry name" value="STKc_PknB_like"/>
    <property type="match status" value="1"/>
</dbReference>
<dbReference type="PRINTS" id="PR00344">
    <property type="entry name" value="BCTRLSENSOR"/>
</dbReference>
<gene>
    <name evidence="11" type="ORF">H6G74_12745</name>
</gene>
<dbReference type="EC" id="2.7.13.3" evidence="2"/>
<dbReference type="InterPro" id="IPR036890">
    <property type="entry name" value="HATPase_C_sf"/>
</dbReference>
<evidence type="ECO:0000256" key="3">
    <source>
        <dbReference type="ARBA" id="ARBA00022553"/>
    </source>
</evidence>
<dbReference type="PROSITE" id="PS50113">
    <property type="entry name" value="PAC"/>
    <property type="match status" value="1"/>
</dbReference>
<dbReference type="Gene3D" id="1.10.287.130">
    <property type="match status" value="1"/>
</dbReference>
<dbReference type="InterPro" id="IPR005467">
    <property type="entry name" value="His_kinase_dom"/>
</dbReference>
<evidence type="ECO:0000256" key="1">
    <source>
        <dbReference type="ARBA" id="ARBA00000085"/>
    </source>
</evidence>
<dbReference type="SUPFAM" id="SSF52540">
    <property type="entry name" value="P-loop containing nucleoside triphosphate hydrolases"/>
    <property type="match status" value="1"/>
</dbReference>
<evidence type="ECO:0000313" key="12">
    <source>
        <dbReference type="Proteomes" id="UP000603457"/>
    </source>
</evidence>
<dbReference type="Pfam" id="PF13191">
    <property type="entry name" value="AAA_16"/>
    <property type="match status" value="1"/>
</dbReference>
<dbReference type="PANTHER" id="PTHR43642">
    <property type="entry name" value="HYBRID SIGNAL TRANSDUCTION HISTIDINE KINASE G"/>
    <property type="match status" value="1"/>
</dbReference>
<evidence type="ECO:0000259" key="10">
    <source>
        <dbReference type="PROSITE" id="PS50113"/>
    </source>
</evidence>
<evidence type="ECO:0000259" key="7">
    <source>
        <dbReference type="PROSITE" id="PS50011"/>
    </source>
</evidence>
<evidence type="ECO:0000256" key="2">
    <source>
        <dbReference type="ARBA" id="ARBA00012438"/>
    </source>
</evidence>
<keyword evidence="6" id="KW-0175">Coiled coil</keyword>
<feature type="domain" description="PAC" evidence="10">
    <location>
        <begin position="1610"/>
        <end position="1661"/>
    </location>
</feature>
<dbReference type="InterPro" id="IPR003661">
    <property type="entry name" value="HisK_dim/P_dom"/>
</dbReference>
<dbReference type="InterPro" id="IPR027417">
    <property type="entry name" value="P-loop_NTPase"/>
</dbReference>
<dbReference type="PANTHER" id="PTHR43642:SF1">
    <property type="entry name" value="HYBRID SIGNAL TRANSDUCTION HISTIDINE KINASE G"/>
    <property type="match status" value="1"/>
</dbReference>
<dbReference type="Gene3D" id="1.10.510.10">
    <property type="entry name" value="Transferase(Phosphotransferase) domain 1"/>
    <property type="match status" value="1"/>
</dbReference>
<dbReference type="PROSITE" id="PS50109">
    <property type="entry name" value="HIS_KIN"/>
    <property type="match status" value="1"/>
</dbReference>
<dbReference type="InterPro" id="IPR000719">
    <property type="entry name" value="Prot_kinase_dom"/>
</dbReference>
<dbReference type="SUPFAM" id="SSF56112">
    <property type="entry name" value="Protein kinase-like (PK-like)"/>
    <property type="match status" value="1"/>
</dbReference>
<evidence type="ECO:0000256" key="4">
    <source>
        <dbReference type="ARBA" id="ARBA00022777"/>
    </source>
</evidence>
<dbReference type="InterPro" id="IPR029016">
    <property type="entry name" value="GAF-like_dom_sf"/>
</dbReference>
<keyword evidence="4" id="KW-0808">Transferase</keyword>
<evidence type="ECO:0000256" key="6">
    <source>
        <dbReference type="SAM" id="Coils"/>
    </source>
</evidence>